<gene>
    <name evidence="1" type="ORF">J1N35_029087</name>
</gene>
<organism evidence="1 2">
    <name type="scientific">Gossypium stocksii</name>
    <dbReference type="NCBI Taxonomy" id="47602"/>
    <lineage>
        <taxon>Eukaryota</taxon>
        <taxon>Viridiplantae</taxon>
        <taxon>Streptophyta</taxon>
        <taxon>Embryophyta</taxon>
        <taxon>Tracheophyta</taxon>
        <taxon>Spermatophyta</taxon>
        <taxon>Magnoliopsida</taxon>
        <taxon>eudicotyledons</taxon>
        <taxon>Gunneridae</taxon>
        <taxon>Pentapetalae</taxon>
        <taxon>rosids</taxon>
        <taxon>malvids</taxon>
        <taxon>Malvales</taxon>
        <taxon>Malvaceae</taxon>
        <taxon>Malvoideae</taxon>
        <taxon>Gossypium</taxon>
    </lineage>
</organism>
<protein>
    <submittedName>
        <fullName evidence="1">Uncharacterized protein</fullName>
    </submittedName>
</protein>
<accession>A0A9D3UXM8</accession>
<sequence>QEFYASFRDQESKKPFDNEIWQNVTVKGKKVHVIPWEICEFYNAPYYEFEFVENSDLEYFRNINMYNIINYLTEDK</sequence>
<evidence type="ECO:0000313" key="2">
    <source>
        <dbReference type="Proteomes" id="UP000828251"/>
    </source>
</evidence>
<proteinExistence type="predicted"/>
<name>A0A9D3UXM8_9ROSI</name>
<keyword evidence="2" id="KW-1185">Reference proteome</keyword>
<evidence type="ECO:0000313" key="1">
    <source>
        <dbReference type="EMBL" id="KAH1064100.1"/>
    </source>
</evidence>
<dbReference type="AlphaFoldDB" id="A0A9D3UXM8"/>
<comment type="caution">
    <text evidence="1">The sequence shown here is derived from an EMBL/GenBank/DDBJ whole genome shotgun (WGS) entry which is preliminary data.</text>
</comment>
<dbReference type="OrthoDB" id="999645at2759"/>
<dbReference type="Proteomes" id="UP000828251">
    <property type="component" value="Unassembled WGS sequence"/>
</dbReference>
<feature type="non-terminal residue" evidence="1">
    <location>
        <position position="76"/>
    </location>
</feature>
<feature type="non-terminal residue" evidence="1">
    <location>
        <position position="1"/>
    </location>
</feature>
<dbReference type="EMBL" id="JAIQCV010000009">
    <property type="protein sequence ID" value="KAH1064100.1"/>
    <property type="molecule type" value="Genomic_DNA"/>
</dbReference>
<reference evidence="1 2" key="1">
    <citation type="journal article" date="2021" name="Plant Biotechnol. J.">
        <title>Multi-omics assisted identification of the key and species-specific regulatory components of drought-tolerant mechanisms in Gossypium stocksii.</title>
        <authorList>
            <person name="Yu D."/>
            <person name="Ke L."/>
            <person name="Zhang D."/>
            <person name="Wu Y."/>
            <person name="Sun Y."/>
            <person name="Mei J."/>
            <person name="Sun J."/>
            <person name="Sun Y."/>
        </authorList>
    </citation>
    <scope>NUCLEOTIDE SEQUENCE [LARGE SCALE GENOMIC DNA]</scope>
    <source>
        <strain evidence="2">cv. E1</strain>
        <tissue evidence="1">Leaf</tissue>
    </source>
</reference>